<reference evidence="2 3" key="1">
    <citation type="submission" date="2018-09" db="EMBL/GenBank/DDBJ databases">
        <title>Phylogenetic diversity of Pectobacterium and Dickeya strains causing blackleg disease of potato in Morocco.</title>
        <authorList>
            <person name="Oulghazi S."/>
            <person name="Moumni M."/>
            <person name="Faure D."/>
        </authorList>
    </citation>
    <scope>NUCLEOTIDE SEQUENCE [LARGE SCALE GENOMIC DNA]</scope>
    <source>
        <strain evidence="2 3">S1.15.11.2D</strain>
    </source>
</reference>
<dbReference type="AlphaFoldDB" id="A0A419AXQ0"/>
<evidence type="ECO:0000313" key="3">
    <source>
        <dbReference type="Proteomes" id="UP000283655"/>
    </source>
</evidence>
<dbReference type="Pfam" id="PF00117">
    <property type="entry name" value="GATase"/>
    <property type="match status" value="1"/>
</dbReference>
<dbReference type="PROSITE" id="PS51273">
    <property type="entry name" value="GATASE_TYPE_1"/>
    <property type="match status" value="1"/>
</dbReference>
<dbReference type="Gene3D" id="3.40.50.880">
    <property type="match status" value="1"/>
</dbReference>
<dbReference type="InterPro" id="IPR044668">
    <property type="entry name" value="PuuD-like"/>
</dbReference>
<dbReference type="EMBL" id="QZDH01000015">
    <property type="protein sequence ID" value="RJL52393.1"/>
    <property type="molecule type" value="Genomic_DNA"/>
</dbReference>
<dbReference type="RefSeq" id="WP_119873411.1">
    <property type="nucleotide sequence ID" value="NZ_QZDH01000015.1"/>
</dbReference>
<dbReference type="InterPro" id="IPR017926">
    <property type="entry name" value="GATASE"/>
</dbReference>
<evidence type="ECO:0000313" key="2">
    <source>
        <dbReference type="EMBL" id="RJL52393.1"/>
    </source>
</evidence>
<evidence type="ECO:0000259" key="1">
    <source>
        <dbReference type="Pfam" id="PF00117"/>
    </source>
</evidence>
<dbReference type="SUPFAM" id="SSF52317">
    <property type="entry name" value="Class I glutamine amidotransferase-like"/>
    <property type="match status" value="1"/>
</dbReference>
<protein>
    <recommendedName>
        <fullName evidence="1">Glutamine amidotransferase domain-containing protein</fullName>
    </recommendedName>
</protein>
<name>A0A419AXQ0_PECCA</name>
<organism evidence="2 3">
    <name type="scientific">Pectobacterium carotovorum</name>
    <name type="common">Erwinia carotovora</name>
    <dbReference type="NCBI Taxonomy" id="554"/>
    <lineage>
        <taxon>Bacteria</taxon>
        <taxon>Pseudomonadati</taxon>
        <taxon>Pseudomonadota</taxon>
        <taxon>Gammaproteobacteria</taxon>
        <taxon>Enterobacterales</taxon>
        <taxon>Pectobacteriaceae</taxon>
        <taxon>Pectobacterium</taxon>
    </lineage>
</organism>
<gene>
    <name evidence="2" type="ORF">D5071_08285</name>
</gene>
<comment type="caution">
    <text evidence="2">The sequence shown here is derived from an EMBL/GenBank/DDBJ whole genome shotgun (WGS) entry which is preliminary data.</text>
</comment>
<proteinExistence type="predicted"/>
<dbReference type="GO" id="GO:0005829">
    <property type="term" value="C:cytosol"/>
    <property type="evidence" value="ECO:0007669"/>
    <property type="project" value="TreeGrafter"/>
</dbReference>
<sequence>MKFAAITMRSDMIISRNERRDSLDVRWYPFLNALGAQPIIVPNDRFIAEQILVNSNIDFIVLSGGGDVSSVSGRTTERDQVEEIFLAYSREKNIPVIGVCRGMQKMVEHCGGKLRKVERHTNIRHRVTGIHYSQVNSFHDYGIEEIPEQLIPFVLADDGTVEAFFSKELNWLGLMWHPEREEPFSKIDLITIINFLKGVIPCAV</sequence>
<accession>A0A419AXQ0</accession>
<dbReference type="InterPro" id="IPR029062">
    <property type="entry name" value="Class_I_gatase-like"/>
</dbReference>
<dbReference type="PANTHER" id="PTHR43235:SF1">
    <property type="entry name" value="GLUTAMINE AMIDOTRANSFERASE PB2B2.05-RELATED"/>
    <property type="match status" value="1"/>
</dbReference>
<feature type="domain" description="Glutamine amidotransferase" evidence="1">
    <location>
        <begin position="32"/>
        <end position="180"/>
    </location>
</feature>
<dbReference type="GO" id="GO:0016811">
    <property type="term" value="F:hydrolase activity, acting on carbon-nitrogen (but not peptide) bonds, in linear amides"/>
    <property type="evidence" value="ECO:0007669"/>
    <property type="project" value="InterPro"/>
</dbReference>
<dbReference type="Proteomes" id="UP000283655">
    <property type="component" value="Unassembled WGS sequence"/>
</dbReference>
<dbReference type="PANTHER" id="PTHR43235">
    <property type="entry name" value="GLUTAMINE AMIDOTRANSFERASE PB2B2.05-RELATED"/>
    <property type="match status" value="1"/>
</dbReference>